<evidence type="ECO:0000256" key="2">
    <source>
        <dbReference type="ARBA" id="ARBA00005417"/>
    </source>
</evidence>
<dbReference type="Gene3D" id="3.40.50.300">
    <property type="entry name" value="P-loop containing nucleotide triphosphate hydrolases"/>
    <property type="match status" value="1"/>
</dbReference>
<evidence type="ECO:0000256" key="8">
    <source>
        <dbReference type="ARBA" id="ARBA00022967"/>
    </source>
</evidence>
<dbReference type="Pfam" id="PF00005">
    <property type="entry name" value="ABC_tran"/>
    <property type="match status" value="1"/>
</dbReference>
<name>E1YH13_9BACT</name>
<evidence type="ECO:0000256" key="5">
    <source>
        <dbReference type="ARBA" id="ARBA00022475"/>
    </source>
</evidence>
<dbReference type="GO" id="GO:0005886">
    <property type="term" value="C:plasma membrane"/>
    <property type="evidence" value="ECO:0007669"/>
    <property type="project" value="UniProtKB-SubCell"/>
</dbReference>
<dbReference type="EMBL" id="FR695873">
    <property type="protein sequence ID" value="CBX29857.1"/>
    <property type="molecule type" value="Genomic_DNA"/>
</dbReference>
<evidence type="ECO:0000256" key="9">
    <source>
        <dbReference type="ARBA" id="ARBA00023136"/>
    </source>
</evidence>
<gene>
    <name evidence="11" type="ORF">N47_F15520</name>
</gene>
<evidence type="ECO:0000259" key="10">
    <source>
        <dbReference type="PROSITE" id="PS50893"/>
    </source>
</evidence>
<dbReference type="AlphaFoldDB" id="E1YH13"/>
<reference evidence="11" key="1">
    <citation type="journal article" date="2011" name="Environ. Microbiol.">
        <title>Genomic insights into the metabolic potential of the polycyclic aromatic hydrocarbon degrading sulfate-reducing Deltaproteobacterium N47.</title>
        <authorList>
            <person name="Bergmann F."/>
            <person name="Selesi D."/>
            <person name="Weinmaier T."/>
            <person name="Tischler P."/>
            <person name="Rattei T."/>
            <person name="Meckenstock R.U."/>
        </authorList>
    </citation>
    <scope>NUCLEOTIDE SEQUENCE</scope>
</reference>
<comment type="subcellular location">
    <subcellularLocation>
        <location evidence="1">Cell membrane</location>
    </subcellularLocation>
</comment>
<feature type="domain" description="ABC transporter" evidence="10">
    <location>
        <begin position="6"/>
        <end position="228"/>
    </location>
</feature>
<evidence type="ECO:0000256" key="4">
    <source>
        <dbReference type="ARBA" id="ARBA00022458"/>
    </source>
</evidence>
<dbReference type="InterPro" id="IPR017871">
    <property type="entry name" value="ABC_transporter-like_CS"/>
</dbReference>
<dbReference type="GO" id="GO:0016887">
    <property type="term" value="F:ATP hydrolysis activity"/>
    <property type="evidence" value="ECO:0007669"/>
    <property type="project" value="InterPro"/>
</dbReference>
<evidence type="ECO:0000256" key="6">
    <source>
        <dbReference type="ARBA" id="ARBA00022741"/>
    </source>
</evidence>
<evidence type="ECO:0000313" key="11">
    <source>
        <dbReference type="EMBL" id="CBX29857.1"/>
    </source>
</evidence>
<evidence type="ECO:0000256" key="7">
    <source>
        <dbReference type="ARBA" id="ARBA00022840"/>
    </source>
</evidence>
<evidence type="ECO:0000256" key="1">
    <source>
        <dbReference type="ARBA" id="ARBA00004236"/>
    </source>
</evidence>
<proteinExistence type="inferred from homology"/>
<dbReference type="InterPro" id="IPR003593">
    <property type="entry name" value="AAA+_ATPase"/>
</dbReference>
<comment type="similarity">
    <text evidence="2">Belongs to the ABC transporter superfamily.</text>
</comment>
<organism evidence="11">
    <name type="scientific">uncultured Desulfobacterium sp</name>
    <dbReference type="NCBI Taxonomy" id="201089"/>
    <lineage>
        <taxon>Bacteria</taxon>
        <taxon>Pseudomonadati</taxon>
        <taxon>Thermodesulfobacteriota</taxon>
        <taxon>Desulfobacteria</taxon>
        <taxon>Desulfobacterales</taxon>
        <taxon>Desulfobacteriaceae</taxon>
        <taxon>Desulfobacterium</taxon>
        <taxon>environmental samples</taxon>
    </lineage>
</organism>
<dbReference type="PROSITE" id="PS00211">
    <property type="entry name" value="ABC_TRANSPORTER_1"/>
    <property type="match status" value="1"/>
</dbReference>
<sequence length="295" mass="33387">MMNYLLEIKNLVKKYKQVVAVDGISFSVTEGTCFGLIGPNGAGKTTTIEVIEDIIPPTSGEILYKGKPRSSSFKQEVGIQFQQTALLSSLTIRETLKIFKSLYNKSADIEEIIDICNLREIQKRINDKISGGQKQRLMLALAMINKPELMFLDEPSTGLDPQARRNLWSIIHKIKEKGKTIILTTHYMEEAQRICDEIAIMDNGKIIAQGTPNQLIKKYCEEITIILPKDSIGFSMEQIPFRYLEINDKIEIKTSDINSCLNILISKCTDLTELVVRSPNLENVYLNLTGKRLRD</sequence>
<dbReference type="PANTHER" id="PTHR42711:SF5">
    <property type="entry name" value="ABC TRANSPORTER ATP-BINDING PROTEIN NATA"/>
    <property type="match status" value="1"/>
</dbReference>
<dbReference type="PROSITE" id="PS50893">
    <property type="entry name" value="ABC_TRANSPORTER_2"/>
    <property type="match status" value="1"/>
</dbReference>
<keyword evidence="3" id="KW-0813">Transport</keyword>
<dbReference type="GO" id="GO:0005524">
    <property type="term" value="F:ATP binding"/>
    <property type="evidence" value="ECO:0007669"/>
    <property type="project" value="UniProtKB-KW"/>
</dbReference>
<dbReference type="InterPro" id="IPR050763">
    <property type="entry name" value="ABC_transporter_ATP-binding"/>
</dbReference>
<dbReference type="PANTHER" id="PTHR42711">
    <property type="entry name" value="ABC TRANSPORTER ATP-BINDING PROTEIN"/>
    <property type="match status" value="1"/>
</dbReference>
<keyword evidence="9" id="KW-0472">Membrane</keyword>
<evidence type="ECO:0000256" key="3">
    <source>
        <dbReference type="ARBA" id="ARBA00022448"/>
    </source>
</evidence>
<dbReference type="InterPro" id="IPR003439">
    <property type="entry name" value="ABC_transporter-like_ATP-bd"/>
</dbReference>
<dbReference type="FunFam" id="3.40.50.300:FF:000589">
    <property type="entry name" value="ABC transporter, ATP-binding subunit"/>
    <property type="match status" value="1"/>
</dbReference>
<keyword evidence="6" id="KW-0547">Nucleotide-binding</keyword>
<dbReference type="SMART" id="SM00382">
    <property type="entry name" value="AAA"/>
    <property type="match status" value="1"/>
</dbReference>
<dbReference type="SUPFAM" id="SSF52540">
    <property type="entry name" value="P-loop containing nucleoside triphosphate hydrolases"/>
    <property type="match status" value="1"/>
</dbReference>
<keyword evidence="8" id="KW-1278">Translocase</keyword>
<keyword evidence="4" id="KW-0536">Nodulation</keyword>
<accession>E1YH13</accession>
<dbReference type="InterPro" id="IPR027417">
    <property type="entry name" value="P-loop_NTPase"/>
</dbReference>
<keyword evidence="5" id="KW-1003">Cell membrane</keyword>
<protein>
    <recommendedName>
        <fullName evidence="10">ABC transporter domain-containing protein</fullName>
    </recommendedName>
</protein>
<keyword evidence="7" id="KW-0067">ATP-binding</keyword>